<evidence type="ECO:0000313" key="3">
    <source>
        <dbReference type="Proteomes" id="UP000324222"/>
    </source>
</evidence>
<reference evidence="2 3" key="1">
    <citation type="submission" date="2019-05" db="EMBL/GenBank/DDBJ databases">
        <title>Another draft genome of Portunus trituberculatus and its Hox gene families provides insights of decapod evolution.</title>
        <authorList>
            <person name="Jeong J.-H."/>
            <person name="Song I."/>
            <person name="Kim S."/>
            <person name="Choi T."/>
            <person name="Kim D."/>
            <person name="Ryu S."/>
            <person name="Kim W."/>
        </authorList>
    </citation>
    <scope>NUCLEOTIDE SEQUENCE [LARGE SCALE GENOMIC DNA]</scope>
    <source>
        <tissue evidence="2">Muscle</tissue>
    </source>
</reference>
<accession>A0A5B7H9N1</accession>
<name>A0A5B7H9N1_PORTR</name>
<organism evidence="2 3">
    <name type="scientific">Portunus trituberculatus</name>
    <name type="common">Swimming crab</name>
    <name type="synonym">Neptunus trituberculatus</name>
    <dbReference type="NCBI Taxonomy" id="210409"/>
    <lineage>
        <taxon>Eukaryota</taxon>
        <taxon>Metazoa</taxon>
        <taxon>Ecdysozoa</taxon>
        <taxon>Arthropoda</taxon>
        <taxon>Crustacea</taxon>
        <taxon>Multicrustacea</taxon>
        <taxon>Malacostraca</taxon>
        <taxon>Eumalacostraca</taxon>
        <taxon>Eucarida</taxon>
        <taxon>Decapoda</taxon>
        <taxon>Pleocyemata</taxon>
        <taxon>Brachyura</taxon>
        <taxon>Eubrachyura</taxon>
        <taxon>Portunoidea</taxon>
        <taxon>Portunidae</taxon>
        <taxon>Portuninae</taxon>
        <taxon>Portunus</taxon>
    </lineage>
</organism>
<protein>
    <submittedName>
        <fullName evidence="2">Uncharacterized protein</fullName>
    </submittedName>
</protein>
<proteinExistence type="predicted"/>
<dbReference type="EMBL" id="VSRR010026724">
    <property type="protein sequence ID" value="MPC67762.1"/>
    <property type="molecule type" value="Genomic_DNA"/>
</dbReference>
<comment type="caution">
    <text evidence="2">The sequence shown here is derived from an EMBL/GenBank/DDBJ whole genome shotgun (WGS) entry which is preliminary data.</text>
</comment>
<sequence>MAARLMAAAPLPVQHEGFAPEEGVAANILLVQEIIKNATAHNKSLSISFIDFKESLRLGYPKCALYAKTGHGFGVPSFRSNVPAQKRGALERLSKSSDSRVARIAGALLLNPLRNYSRPMLRPCKTRYMGPLMAGTSQGRTVFRPTMSGKHHGNENNKQQHCNAPQNVSLVQSNYHIRKPPCRSFYRDRTNNMRNTEEGEKQNASP</sequence>
<feature type="region of interest" description="Disordered" evidence="1">
    <location>
        <begin position="181"/>
        <end position="206"/>
    </location>
</feature>
<evidence type="ECO:0000256" key="1">
    <source>
        <dbReference type="SAM" id="MobiDB-lite"/>
    </source>
</evidence>
<keyword evidence="3" id="KW-1185">Reference proteome</keyword>
<evidence type="ECO:0000313" key="2">
    <source>
        <dbReference type="EMBL" id="MPC67762.1"/>
    </source>
</evidence>
<dbReference type="Proteomes" id="UP000324222">
    <property type="component" value="Unassembled WGS sequence"/>
</dbReference>
<gene>
    <name evidence="2" type="ORF">E2C01_061945</name>
</gene>
<dbReference type="AlphaFoldDB" id="A0A5B7H9N1"/>
<feature type="compositionally biased region" description="Basic and acidic residues" evidence="1">
    <location>
        <begin position="185"/>
        <end position="206"/>
    </location>
</feature>